<accession>A0ABX8RRJ4</accession>
<keyword evidence="2" id="KW-1185">Reference proteome</keyword>
<evidence type="ECO:0000313" key="2">
    <source>
        <dbReference type="Proteomes" id="UP000694257"/>
    </source>
</evidence>
<gene>
    <name evidence="1" type="ORF">KV110_01445</name>
</gene>
<evidence type="ECO:0008006" key="3">
    <source>
        <dbReference type="Google" id="ProtNLM"/>
    </source>
</evidence>
<organism evidence="1 2">
    <name type="scientific">Nocardia iowensis</name>
    <dbReference type="NCBI Taxonomy" id="204891"/>
    <lineage>
        <taxon>Bacteria</taxon>
        <taxon>Bacillati</taxon>
        <taxon>Actinomycetota</taxon>
        <taxon>Actinomycetes</taxon>
        <taxon>Mycobacteriales</taxon>
        <taxon>Nocardiaceae</taxon>
        <taxon>Nocardia</taxon>
    </lineage>
</organism>
<dbReference type="EMBL" id="CP078145">
    <property type="protein sequence ID" value="QXN91886.1"/>
    <property type="molecule type" value="Genomic_DNA"/>
</dbReference>
<proteinExistence type="predicted"/>
<reference evidence="1 2" key="1">
    <citation type="submission" date="2021-07" db="EMBL/GenBank/DDBJ databases">
        <title>Whole Genome Sequence of Nocardia Iowensis.</title>
        <authorList>
            <person name="Lamm A."/>
            <person name="Collins-Fairclough A.M."/>
            <person name="Bunk B."/>
            <person name="Sproer C."/>
        </authorList>
    </citation>
    <scope>NUCLEOTIDE SEQUENCE [LARGE SCALE GENOMIC DNA]</scope>
    <source>
        <strain evidence="1 2">NRRL 5646</strain>
    </source>
</reference>
<evidence type="ECO:0000313" key="1">
    <source>
        <dbReference type="EMBL" id="QXN91886.1"/>
    </source>
</evidence>
<protein>
    <recommendedName>
        <fullName evidence="3">DUF4935 domain-containing protein</fullName>
    </recommendedName>
</protein>
<dbReference type="Proteomes" id="UP000694257">
    <property type="component" value="Chromosome"/>
</dbReference>
<name>A0ABX8RRJ4_NOCIO</name>
<dbReference type="RefSeq" id="WP_218472735.1">
    <property type="nucleotide sequence ID" value="NZ_BAABJN010000009.1"/>
</dbReference>
<sequence length="467" mass="50921">MPTAVVIDTNLWGRGTLDITRLRDLARRLAKLRVKVWIPTQVVMEWARHAVDDVELIIPSWTSLRRAGLVADRFPLTQEVSVMLDQLLEAVNAVDNVTVLPMSGTAAIAGIRDQILRTGAGTVRQGVRTGAADSSWVRDALIAAGNDPSRIVFLTKNGKDVYATMQRMGISTEEIYVRPEHRLLDSIVAVANASEHMTALVAQHLLELRHREVSRGLRLVAGAWLKVDDIAVDYASFGGEGGEGLDAIDVQILPEPLLVGMANLKVFSNGTVDAAIEFEAILFGDLDLSRREVGDDGAVRSWQGTNENAVVTVPLVAEVLDGVVSGVTVAGEARAEAEPRWFNAPAAARGWLTEWLPRLAGVTVDLDASDTTNEFMLFGVGGRKVGCDFVCHSDGEWTLNFVGNSIRTAIICRGDRNVPRRVQSPSGRMVKLRRNFEIRGEDADGRTTSPFPILAKVWGYLVEQQGE</sequence>